<keyword evidence="10" id="KW-1185">Reference proteome</keyword>
<evidence type="ECO:0000256" key="2">
    <source>
        <dbReference type="ARBA" id="ARBA00004613"/>
    </source>
</evidence>
<reference evidence="9" key="2">
    <citation type="submission" date="2023-01" db="EMBL/GenBank/DDBJ databases">
        <authorList>
            <person name="Sun Q."/>
            <person name="Evtushenko L."/>
        </authorList>
    </citation>
    <scope>NUCLEOTIDE SEQUENCE</scope>
    <source>
        <strain evidence="9">VKM B-2555</strain>
    </source>
</reference>
<evidence type="ECO:0000256" key="7">
    <source>
        <dbReference type="ARBA" id="ARBA00023136"/>
    </source>
</evidence>
<name>A0A9W6JGG9_9HYPH</name>
<dbReference type="InterPro" id="IPR050557">
    <property type="entry name" value="RTX_toxin/Mannuronan_C5-epim"/>
</dbReference>
<evidence type="ECO:0000313" key="10">
    <source>
        <dbReference type="Proteomes" id="UP001143364"/>
    </source>
</evidence>
<dbReference type="GO" id="GO:0016020">
    <property type="term" value="C:membrane"/>
    <property type="evidence" value="ECO:0007669"/>
    <property type="project" value="UniProtKB-SubCell"/>
</dbReference>
<evidence type="ECO:0000256" key="8">
    <source>
        <dbReference type="SAM" id="MobiDB-lite"/>
    </source>
</evidence>
<accession>A0A9W6JGG9</accession>
<dbReference type="AlphaFoldDB" id="A0A9W6JGG9"/>
<dbReference type="GO" id="GO:0090729">
    <property type="term" value="F:toxin activity"/>
    <property type="evidence" value="ECO:0007669"/>
    <property type="project" value="UniProtKB-KW"/>
</dbReference>
<dbReference type="PANTHER" id="PTHR38340">
    <property type="entry name" value="S-LAYER PROTEIN"/>
    <property type="match status" value="1"/>
</dbReference>
<gene>
    <name evidence="9" type="ORF">GCM10008171_08380</name>
</gene>
<evidence type="ECO:0000256" key="1">
    <source>
        <dbReference type="ARBA" id="ARBA00004370"/>
    </source>
</evidence>
<dbReference type="RefSeq" id="WP_271203527.1">
    <property type="nucleotide sequence ID" value="NZ_BSFK01000005.1"/>
</dbReference>
<evidence type="ECO:0000256" key="4">
    <source>
        <dbReference type="ARBA" id="ARBA00022656"/>
    </source>
</evidence>
<dbReference type="InterPro" id="IPR018511">
    <property type="entry name" value="Hemolysin-typ_Ca-bd_CS"/>
</dbReference>
<comment type="subcellular location">
    <subcellularLocation>
        <location evidence="1">Membrane</location>
    </subcellularLocation>
    <subcellularLocation>
        <location evidence="2">Secreted</location>
    </subcellularLocation>
</comment>
<dbReference type="InterPro" id="IPR011049">
    <property type="entry name" value="Serralysin-like_metalloprot_C"/>
</dbReference>
<evidence type="ECO:0000256" key="3">
    <source>
        <dbReference type="ARBA" id="ARBA00022525"/>
    </source>
</evidence>
<comment type="caution">
    <text evidence="9">The sequence shown here is derived from an EMBL/GenBank/DDBJ whole genome shotgun (WGS) entry which is preliminary data.</text>
</comment>
<organism evidence="9 10">
    <name type="scientific">Methylopila jiangsuensis</name>
    <dbReference type="NCBI Taxonomy" id="586230"/>
    <lineage>
        <taxon>Bacteria</taxon>
        <taxon>Pseudomonadati</taxon>
        <taxon>Pseudomonadota</taxon>
        <taxon>Alphaproteobacteria</taxon>
        <taxon>Hyphomicrobiales</taxon>
        <taxon>Methylopilaceae</taxon>
        <taxon>Methylopila</taxon>
    </lineage>
</organism>
<keyword evidence="3" id="KW-0964">Secreted</keyword>
<keyword evidence="6" id="KW-0843">Virulence</keyword>
<evidence type="ECO:0000256" key="6">
    <source>
        <dbReference type="ARBA" id="ARBA00023026"/>
    </source>
</evidence>
<dbReference type="InterPro" id="IPR001343">
    <property type="entry name" value="Hemolysn_Ca-bd"/>
</dbReference>
<dbReference type="InterPro" id="IPR003995">
    <property type="entry name" value="RTX_toxin_determinant-A"/>
</dbReference>
<dbReference type="GO" id="GO:0005509">
    <property type="term" value="F:calcium ion binding"/>
    <property type="evidence" value="ECO:0007669"/>
    <property type="project" value="InterPro"/>
</dbReference>
<evidence type="ECO:0000313" key="9">
    <source>
        <dbReference type="EMBL" id="GLK75584.1"/>
    </source>
</evidence>
<dbReference type="Proteomes" id="UP001143364">
    <property type="component" value="Unassembled WGS sequence"/>
</dbReference>
<dbReference type="EMBL" id="BSFK01000005">
    <property type="protein sequence ID" value="GLK75584.1"/>
    <property type="molecule type" value="Genomic_DNA"/>
</dbReference>
<protein>
    <recommendedName>
        <fullName evidence="11">Calcium-binding protein</fullName>
    </recommendedName>
</protein>
<feature type="region of interest" description="Disordered" evidence="8">
    <location>
        <begin position="115"/>
        <end position="146"/>
    </location>
</feature>
<dbReference type="GO" id="GO:0005576">
    <property type="term" value="C:extracellular region"/>
    <property type="evidence" value="ECO:0007669"/>
    <property type="project" value="UniProtKB-SubCell"/>
</dbReference>
<feature type="compositionally biased region" description="Gly residues" evidence="8">
    <location>
        <begin position="123"/>
        <end position="144"/>
    </location>
</feature>
<proteinExistence type="predicted"/>
<keyword evidence="4" id="KW-0800">Toxin</keyword>
<dbReference type="Gene3D" id="2.150.10.10">
    <property type="entry name" value="Serralysin-like metalloprotease, C-terminal"/>
    <property type="match status" value="3"/>
</dbReference>
<dbReference type="PRINTS" id="PR00313">
    <property type="entry name" value="CABNDNGRPT"/>
</dbReference>
<dbReference type="SUPFAM" id="SSF51120">
    <property type="entry name" value="beta-Roll"/>
    <property type="match status" value="3"/>
</dbReference>
<dbReference type="Pfam" id="PF00353">
    <property type="entry name" value="HemolysinCabind"/>
    <property type="match status" value="4"/>
</dbReference>
<evidence type="ECO:0000256" key="5">
    <source>
        <dbReference type="ARBA" id="ARBA00022737"/>
    </source>
</evidence>
<reference evidence="9" key="1">
    <citation type="journal article" date="2014" name="Int. J. Syst. Evol. Microbiol.">
        <title>Complete genome sequence of Corynebacterium casei LMG S-19264T (=DSM 44701T), isolated from a smear-ripened cheese.</title>
        <authorList>
            <consortium name="US DOE Joint Genome Institute (JGI-PGF)"/>
            <person name="Walter F."/>
            <person name="Albersmeier A."/>
            <person name="Kalinowski J."/>
            <person name="Ruckert C."/>
        </authorList>
    </citation>
    <scope>NUCLEOTIDE SEQUENCE</scope>
    <source>
        <strain evidence="9">VKM B-2555</strain>
    </source>
</reference>
<dbReference type="PRINTS" id="PR01488">
    <property type="entry name" value="RTXTOXINA"/>
</dbReference>
<dbReference type="PANTHER" id="PTHR38340:SF1">
    <property type="entry name" value="S-LAYER PROTEIN"/>
    <property type="match status" value="1"/>
</dbReference>
<evidence type="ECO:0008006" key="11">
    <source>
        <dbReference type="Google" id="ProtNLM"/>
    </source>
</evidence>
<keyword evidence="7" id="KW-0472">Membrane</keyword>
<sequence length="639" mass="64764">MALTATLTKGVLTVSGVSAAPTSERFVTVSLSGEGAEVTDNGVLGVTVPVRGAVAGVTTLDLRGLDAAHTFTFATFQSPLVKAFGSNGSDEFYLWSNQGDLTIDGRNGDDIIEGGRGDDRILGGNGADRLSGGGGNDTLTGGSGNDALNGGEGADIAVYAGRRSDYDLSMADGAYVLTGKGGRAIDGRDTLVSIEKVRFADQVLDLSAPPTSLKASVAKGVLTVSGVSASPESSRTVHVEIGVGAKVTDNGATAVGVPVTGVNALIKTVDLRGLDAENAYVTASAGSRLLKAFGSDGHDGLNFWLNQTALVIDGRNGDDVIAGGSGDDRILGGNGADTLGGGAGNDTLTGGSGNDELYGHDGTDVAVYAGRRSDYDLSVVDGVYILSGKGARALDGRDTLVSIEKLRFADQTLDLAPIPTDLAATVTKGALVVSGVAASPDSIRSVAVHLTGQGATVTDNGLGWTEVAVKGAASSITTLDLRGLKTQFTEVTSTFQSPLLKAFGSDGSDAFFLWSAQKDLTIDGRNGDDLLSGGAGDDRILGGNGADSLDGGDGDDTLTGGAGADYLYGGRGSDVAVYAGRRSDYDLSVVDGVYVLAGKGARTIKGRDTIAEIEQIRFADQTIDLPHPNDYVGSAALFG</sequence>
<keyword evidence="5" id="KW-0677">Repeat</keyword>
<dbReference type="PROSITE" id="PS00330">
    <property type="entry name" value="HEMOLYSIN_CALCIUM"/>
    <property type="match status" value="9"/>
</dbReference>